<evidence type="ECO:0000313" key="2">
    <source>
        <dbReference type="EMBL" id="MBB4410339.1"/>
    </source>
</evidence>
<dbReference type="Proteomes" id="UP000576087">
    <property type="component" value="Unassembled WGS sequence"/>
</dbReference>
<reference evidence="4 5" key="1">
    <citation type="submission" date="2020-08" db="EMBL/GenBank/DDBJ databases">
        <title>Genomic Encyclopedia of Type Strains, Phase IV (KMG-V): Genome sequencing to study the core and pangenomes of soil and plant-associated prokaryotes.</title>
        <authorList>
            <person name="Whitman W."/>
        </authorList>
    </citation>
    <scope>NUCLEOTIDE SEQUENCE [LARGE SCALE GENOMIC DNA]</scope>
    <source>
        <strain evidence="2 5">SEMIA 444</strain>
        <strain evidence="1 4">SEMIA 448</strain>
        <strain evidence="3 6">SEMIA 452</strain>
    </source>
</reference>
<keyword evidence="5" id="KW-1185">Reference proteome</keyword>
<dbReference type="Proteomes" id="UP000524535">
    <property type="component" value="Unassembled WGS sequence"/>
</dbReference>
<name>A0A7W6TBA4_9HYPH</name>
<dbReference type="AlphaFoldDB" id="A0A7W6TBA4"/>
<dbReference type="EMBL" id="JACIGW010000001">
    <property type="protein sequence ID" value="MBB4347267.1"/>
    <property type="molecule type" value="Genomic_DNA"/>
</dbReference>
<evidence type="ECO:0000313" key="5">
    <source>
        <dbReference type="Proteomes" id="UP000524535"/>
    </source>
</evidence>
<evidence type="ECO:0000313" key="3">
    <source>
        <dbReference type="EMBL" id="MBB4445026.1"/>
    </source>
</evidence>
<dbReference type="RefSeq" id="WP_183821428.1">
    <property type="nucleotide sequence ID" value="NZ_JACIGW010000001.1"/>
</dbReference>
<comment type="caution">
    <text evidence="2">The sequence shown here is derived from an EMBL/GenBank/DDBJ whole genome shotgun (WGS) entry which is preliminary data.</text>
</comment>
<dbReference type="EMBL" id="JACIHM010000001">
    <property type="protein sequence ID" value="MBB4445026.1"/>
    <property type="molecule type" value="Genomic_DNA"/>
</dbReference>
<organism evidence="2 5">
    <name type="scientific">Aliirhizobium cellulosilyticum</name>
    <dbReference type="NCBI Taxonomy" id="393664"/>
    <lineage>
        <taxon>Bacteria</taxon>
        <taxon>Pseudomonadati</taxon>
        <taxon>Pseudomonadota</taxon>
        <taxon>Alphaproteobacteria</taxon>
        <taxon>Hyphomicrobiales</taxon>
        <taxon>Rhizobiaceae</taxon>
        <taxon>Aliirhizobium</taxon>
    </lineage>
</organism>
<evidence type="ECO:0000313" key="1">
    <source>
        <dbReference type="EMBL" id="MBB4347267.1"/>
    </source>
</evidence>
<gene>
    <name evidence="2" type="ORF">GGE31_000810</name>
    <name evidence="1" type="ORF">GGE33_000975</name>
    <name evidence="3" type="ORF">GGE35_000808</name>
</gene>
<evidence type="ECO:0000313" key="4">
    <source>
        <dbReference type="Proteomes" id="UP000520770"/>
    </source>
</evidence>
<dbReference type="EMBL" id="JACIGY010000001">
    <property type="protein sequence ID" value="MBB4410339.1"/>
    <property type="molecule type" value="Genomic_DNA"/>
</dbReference>
<protein>
    <submittedName>
        <fullName evidence="2">Uncharacterized protein</fullName>
    </submittedName>
</protein>
<proteinExistence type="predicted"/>
<accession>A0A7W6TBA4</accession>
<evidence type="ECO:0000313" key="6">
    <source>
        <dbReference type="Proteomes" id="UP000576087"/>
    </source>
</evidence>
<sequence length="169" mass="19481">MNAWATTIISGLVLTVAFMQWRTAHQKVMLDLFDRRWSVYKSVEAFLHAALSKGVHLDTLLIASFHRTRGEAQFLFGPDVHQLLGQIHAAAINMSTHALSFDGLEVGPERQHHVSEAHRELRSLLQMSQELENSFAPYMHMDQKRVPTITEYLVERNRNRLSYADDKQR</sequence>
<dbReference type="Proteomes" id="UP000520770">
    <property type="component" value="Unassembled WGS sequence"/>
</dbReference>